<proteinExistence type="predicted"/>
<evidence type="ECO:0000313" key="2">
    <source>
        <dbReference type="Proteomes" id="UP000179023"/>
    </source>
</evidence>
<reference evidence="1 2" key="1">
    <citation type="journal article" date="2016" name="Nat. Commun.">
        <title>Thousands of microbial genomes shed light on interconnected biogeochemical processes in an aquifer system.</title>
        <authorList>
            <person name="Anantharaman K."/>
            <person name="Brown C.T."/>
            <person name="Hug L.A."/>
            <person name="Sharon I."/>
            <person name="Castelle C.J."/>
            <person name="Probst A.J."/>
            <person name="Thomas B.C."/>
            <person name="Singh A."/>
            <person name="Wilkins M.J."/>
            <person name="Karaoz U."/>
            <person name="Brodie E.L."/>
            <person name="Williams K.H."/>
            <person name="Hubbard S.S."/>
            <person name="Banfield J.F."/>
        </authorList>
    </citation>
    <scope>NUCLEOTIDE SEQUENCE [LARGE SCALE GENOMIC DNA]</scope>
</reference>
<organism evidence="1 2">
    <name type="scientific">Candidatus Sungbacteria bacterium RIFCSPHIGHO2_02_FULL_47_11</name>
    <dbReference type="NCBI Taxonomy" id="1802270"/>
    <lineage>
        <taxon>Bacteria</taxon>
        <taxon>Candidatus Sungiibacteriota</taxon>
    </lineage>
</organism>
<protein>
    <submittedName>
        <fullName evidence="1">Uncharacterized protein</fullName>
    </submittedName>
</protein>
<accession>A0A1G2KG88</accession>
<dbReference type="EMBL" id="MHQI01000064">
    <property type="protein sequence ID" value="OGZ98464.1"/>
    <property type="molecule type" value="Genomic_DNA"/>
</dbReference>
<dbReference type="Proteomes" id="UP000179023">
    <property type="component" value="Unassembled WGS sequence"/>
</dbReference>
<sequence>MTLAIKQTKISNHEALQKTLIDTLRKDRRNDPAFSFEVRGRLITRWHCGRPMIRIRSFFKDAPGIEEAICSHCYNHYCLPLTGCNAPDS</sequence>
<gene>
    <name evidence="1" type="ORF">A3C07_02535</name>
</gene>
<comment type="caution">
    <text evidence="1">The sequence shown here is derived from an EMBL/GenBank/DDBJ whole genome shotgun (WGS) entry which is preliminary data.</text>
</comment>
<evidence type="ECO:0000313" key="1">
    <source>
        <dbReference type="EMBL" id="OGZ98464.1"/>
    </source>
</evidence>
<dbReference type="STRING" id="1802270.A3C07_02535"/>
<name>A0A1G2KG88_9BACT</name>
<dbReference type="AlphaFoldDB" id="A0A1G2KG88"/>